<keyword evidence="2" id="KW-0436">Ligase</keyword>
<protein>
    <submittedName>
        <fullName evidence="6">Class I adenylate-forming enzyme family protein</fullName>
    </submittedName>
</protein>
<dbReference type="InterPro" id="IPR045851">
    <property type="entry name" value="AMP-bd_C_sf"/>
</dbReference>
<dbReference type="GO" id="GO:0016874">
    <property type="term" value="F:ligase activity"/>
    <property type="evidence" value="ECO:0007669"/>
    <property type="project" value="UniProtKB-KW"/>
</dbReference>
<dbReference type="PANTHER" id="PTHR43201:SF5">
    <property type="entry name" value="MEDIUM-CHAIN ACYL-COA LIGASE ACSF2, MITOCHONDRIAL"/>
    <property type="match status" value="1"/>
</dbReference>
<evidence type="ECO:0000256" key="3">
    <source>
        <dbReference type="SAM" id="MobiDB-lite"/>
    </source>
</evidence>
<keyword evidence="7" id="KW-1185">Reference proteome</keyword>
<evidence type="ECO:0000256" key="2">
    <source>
        <dbReference type="ARBA" id="ARBA00022598"/>
    </source>
</evidence>
<feature type="region of interest" description="Disordered" evidence="3">
    <location>
        <begin position="314"/>
        <end position="335"/>
    </location>
</feature>
<comment type="similarity">
    <text evidence="1">Belongs to the ATP-dependent AMP-binding enzyme family.</text>
</comment>
<name>A0ABD5NSC3_9EURY</name>
<dbReference type="Gene3D" id="3.30.300.30">
    <property type="match status" value="1"/>
</dbReference>
<evidence type="ECO:0000313" key="7">
    <source>
        <dbReference type="Proteomes" id="UP001595846"/>
    </source>
</evidence>
<dbReference type="Gene3D" id="3.40.50.12780">
    <property type="entry name" value="N-terminal domain of ligase-like"/>
    <property type="match status" value="1"/>
</dbReference>
<reference evidence="6 7" key="1">
    <citation type="journal article" date="2019" name="Int. J. Syst. Evol. Microbiol.">
        <title>The Global Catalogue of Microorganisms (GCM) 10K type strain sequencing project: providing services to taxonomists for standard genome sequencing and annotation.</title>
        <authorList>
            <consortium name="The Broad Institute Genomics Platform"/>
            <consortium name="The Broad Institute Genome Sequencing Center for Infectious Disease"/>
            <person name="Wu L."/>
            <person name="Ma J."/>
        </authorList>
    </citation>
    <scope>NUCLEOTIDE SEQUENCE [LARGE SCALE GENOMIC DNA]</scope>
    <source>
        <strain evidence="6 7">IBRC-M 10256</strain>
    </source>
</reference>
<feature type="domain" description="AMP-dependent synthetase/ligase" evidence="4">
    <location>
        <begin position="15"/>
        <end position="370"/>
    </location>
</feature>
<dbReference type="InterPro" id="IPR020845">
    <property type="entry name" value="AMP-binding_CS"/>
</dbReference>
<dbReference type="InterPro" id="IPR042099">
    <property type="entry name" value="ANL_N_sf"/>
</dbReference>
<dbReference type="Pfam" id="PF13193">
    <property type="entry name" value="AMP-binding_C"/>
    <property type="match status" value="1"/>
</dbReference>
<dbReference type="SUPFAM" id="SSF56801">
    <property type="entry name" value="Acetyl-CoA synthetase-like"/>
    <property type="match status" value="1"/>
</dbReference>
<evidence type="ECO:0000259" key="5">
    <source>
        <dbReference type="Pfam" id="PF13193"/>
    </source>
</evidence>
<dbReference type="RefSeq" id="WP_256531624.1">
    <property type="nucleotide sequence ID" value="NZ_CP101824.1"/>
</dbReference>
<comment type="caution">
    <text evidence="6">The sequence shown here is derived from an EMBL/GenBank/DDBJ whole genome shotgun (WGS) entry which is preliminary data.</text>
</comment>
<organism evidence="6 7">
    <name type="scientific">Halovivax cerinus</name>
    <dbReference type="NCBI Taxonomy" id="1487865"/>
    <lineage>
        <taxon>Archaea</taxon>
        <taxon>Methanobacteriati</taxon>
        <taxon>Methanobacteriota</taxon>
        <taxon>Stenosarchaea group</taxon>
        <taxon>Halobacteria</taxon>
        <taxon>Halobacteriales</taxon>
        <taxon>Natrialbaceae</taxon>
        <taxon>Halovivax</taxon>
    </lineage>
</organism>
<dbReference type="EMBL" id="JBHSAQ010000014">
    <property type="protein sequence ID" value="MFC3959861.1"/>
    <property type="molecule type" value="Genomic_DNA"/>
</dbReference>
<dbReference type="GeneID" id="73904374"/>
<feature type="region of interest" description="Disordered" evidence="3">
    <location>
        <begin position="133"/>
        <end position="160"/>
    </location>
</feature>
<dbReference type="InterPro" id="IPR025110">
    <property type="entry name" value="AMP-bd_C"/>
</dbReference>
<accession>A0ABD5NSC3</accession>
<dbReference type="AlphaFoldDB" id="A0ABD5NSC3"/>
<evidence type="ECO:0000313" key="6">
    <source>
        <dbReference type="EMBL" id="MFC3959861.1"/>
    </source>
</evidence>
<sequence length="508" mass="53970">MTPTDWPTTDLCRLRATTTPNRTALVDADDGRRWTYRELDDVVTTLAGRLDVETDARVGTLLSTGPRLVTTAFAVARLGGTLVLLPPDESNDSLVEKASQASLDGLVTATETDPLGESLASRCDVDRIVTLHDVPTAPGDGASRRDDPSDATGTATMDAAELGPDHTQVVVFTSGTTGTPKGVRVTTSNLRSSAVASAFRLGVDPDDRWLVPLPQHHMGGFAPVVRSALYGTTLVTTRSTEPHEIARIVEDIRCTGTSVVPTMVRSLLEWGWDPPSHLRFVLTGGAPTPSELVTACGDAGIPICPSYGASETASQIATATPDQARRRPDSVGHPLVGTSIELVGEDGTPVDQGETGEVIVSGPTVSPGYLDPAQTAAAFEDGRFRTGDLGHLDDGALYVTGRRSDRIVTGGETVDPTEVAHTLCEHRSVTDAAVVGLRDDRWGERVGAAIVLDSDAGDVDRAALERFCDDRFAPHKRPRTIAFVDTLPRTDSGTVDRNAVRTRLETDR</sequence>
<evidence type="ECO:0000259" key="4">
    <source>
        <dbReference type="Pfam" id="PF00501"/>
    </source>
</evidence>
<evidence type="ECO:0000256" key="1">
    <source>
        <dbReference type="ARBA" id="ARBA00006432"/>
    </source>
</evidence>
<dbReference type="InterPro" id="IPR000873">
    <property type="entry name" value="AMP-dep_synth/lig_dom"/>
</dbReference>
<feature type="domain" description="AMP-binding enzyme C-terminal" evidence="5">
    <location>
        <begin position="418"/>
        <end position="493"/>
    </location>
</feature>
<dbReference type="PROSITE" id="PS00455">
    <property type="entry name" value="AMP_BINDING"/>
    <property type="match status" value="1"/>
</dbReference>
<dbReference type="Pfam" id="PF00501">
    <property type="entry name" value="AMP-binding"/>
    <property type="match status" value="1"/>
</dbReference>
<dbReference type="PANTHER" id="PTHR43201">
    <property type="entry name" value="ACYL-COA SYNTHETASE"/>
    <property type="match status" value="1"/>
</dbReference>
<gene>
    <name evidence="6" type="ORF">ACFOUR_15980</name>
</gene>
<proteinExistence type="inferred from homology"/>
<dbReference type="Proteomes" id="UP001595846">
    <property type="component" value="Unassembled WGS sequence"/>
</dbReference>